<dbReference type="AlphaFoldDB" id="A0AAE3MMP1"/>
<name>A0AAE3MMP1_9FLAO</name>
<accession>A0AAE3MMP1</accession>
<dbReference type="InterPro" id="IPR057695">
    <property type="entry name" value="DUF7935"/>
</dbReference>
<proteinExistence type="predicted"/>
<dbReference type="EMBL" id="JAPFQP010000002">
    <property type="protein sequence ID" value="MCX2719694.1"/>
    <property type="molecule type" value="Genomic_DNA"/>
</dbReference>
<dbReference type="Pfam" id="PF25589">
    <property type="entry name" value="DUF7935"/>
    <property type="match status" value="1"/>
</dbReference>
<evidence type="ECO:0000313" key="2">
    <source>
        <dbReference type="EMBL" id="MCX2719694.1"/>
    </source>
</evidence>
<evidence type="ECO:0000256" key="1">
    <source>
        <dbReference type="SAM" id="Phobius"/>
    </source>
</evidence>
<gene>
    <name evidence="2" type="ORF">OO016_08770</name>
</gene>
<dbReference type="Proteomes" id="UP001207116">
    <property type="component" value="Unassembled WGS sequence"/>
</dbReference>
<protein>
    <submittedName>
        <fullName evidence="2">Uncharacterized protein</fullName>
    </submittedName>
</protein>
<keyword evidence="1" id="KW-0472">Membrane</keyword>
<feature type="transmembrane region" description="Helical" evidence="1">
    <location>
        <begin position="6"/>
        <end position="27"/>
    </location>
</feature>
<comment type="caution">
    <text evidence="2">The sequence shown here is derived from an EMBL/GenBank/DDBJ whole genome shotgun (WGS) entry which is preliminary data.</text>
</comment>
<evidence type="ECO:0000313" key="3">
    <source>
        <dbReference type="Proteomes" id="UP001207116"/>
    </source>
</evidence>
<dbReference type="RefSeq" id="WP_266012546.1">
    <property type="nucleotide sequence ID" value="NZ_JAPFQP010000002.1"/>
</dbReference>
<keyword evidence="3" id="KW-1185">Reference proteome</keyword>
<sequence>MTGDGIFQLFAYLLPAVVTGAVAFYFFRLHTRNEEGRRRFLLHKDSQKNAMPIRLQAYERMALFLERIAIPSLVVRVAPRSADKNEYENLLIKTIENEFEHNLSQQIYMSDECWNIIKAAKNATIQTIRKAGMSESDSSDKLREDILNATMEKQSPSATALAYIKKEISGLWKSI</sequence>
<organism evidence="2 3">
    <name type="scientific">Lentiprolixibacter aurantiacus</name>
    <dbReference type="NCBI Taxonomy" id="2993939"/>
    <lineage>
        <taxon>Bacteria</taxon>
        <taxon>Pseudomonadati</taxon>
        <taxon>Bacteroidota</taxon>
        <taxon>Flavobacteriia</taxon>
        <taxon>Flavobacteriales</taxon>
        <taxon>Flavobacteriaceae</taxon>
        <taxon>Lentiprolixibacter</taxon>
    </lineage>
</organism>
<keyword evidence="1" id="KW-1133">Transmembrane helix</keyword>
<reference evidence="2" key="1">
    <citation type="submission" date="2022-11" db="EMBL/GenBank/DDBJ databases">
        <title>The characterization of three novel Bacteroidetes species and genomic analysis of their roles in tidal elemental geochemical cycles.</title>
        <authorList>
            <person name="Ma K.-J."/>
        </authorList>
    </citation>
    <scope>NUCLEOTIDE SEQUENCE</scope>
    <source>
        <strain evidence="2">M415</strain>
    </source>
</reference>
<keyword evidence="1" id="KW-0812">Transmembrane</keyword>